<dbReference type="PANTHER" id="PTHR36115:SF10">
    <property type="entry name" value="RDD DOMAIN-CONTAINING PROTEIN"/>
    <property type="match status" value="1"/>
</dbReference>
<dbReference type="OrthoDB" id="9793824at2"/>
<evidence type="ECO:0000256" key="7">
    <source>
        <dbReference type="SAM" id="Phobius"/>
    </source>
</evidence>
<feature type="region of interest" description="Disordered" evidence="6">
    <location>
        <begin position="1"/>
        <end position="21"/>
    </location>
</feature>
<sequence length="172" mass="19548">MPRRTRASQRPAADTPAGPEAPTAAGLIRRLAAMLYDGLVCVALALVLTGIYTAVSAKIVGPELYQQQALANVGKFDPLLASILFVTLYLFFAYFWRHNGQTLGMQAWHLQIENEDGSRISWMQALLRYLMGWVSWLALGIGYLWILFDRDRKAWTDRFSNSRMIRISPRRK</sequence>
<comment type="subcellular location">
    <subcellularLocation>
        <location evidence="1">Cell membrane</location>
        <topology evidence="1">Multi-pass membrane protein</topology>
    </subcellularLocation>
</comment>
<feature type="compositionally biased region" description="Low complexity" evidence="6">
    <location>
        <begin position="11"/>
        <end position="21"/>
    </location>
</feature>
<protein>
    <submittedName>
        <fullName evidence="9">RDD family protein</fullName>
    </submittedName>
</protein>
<keyword evidence="5 7" id="KW-0472">Membrane</keyword>
<dbReference type="EMBL" id="CP031093">
    <property type="protein sequence ID" value="QCF26335.1"/>
    <property type="molecule type" value="Genomic_DNA"/>
</dbReference>
<keyword evidence="2" id="KW-1003">Cell membrane</keyword>
<dbReference type="Pfam" id="PF06271">
    <property type="entry name" value="RDD"/>
    <property type="match status" value="1"/>
</dbReference>
<feature type="domain" description="RDD" evidence="8">
    <location>
        <begin position="25"/>
        <end position="161"/>
    </location>
</feature>
<keyword evidence="3 7" id="KW-0812">Transmembrane</keyword>
<feature type="transmembrane region" description="Helical" evidence="7">
    <location>
        <begin position="126"/>
        <end position="148"/>
    </location>
</feature>
<dbReference type="GO" id="GO:0005886">
    <property type="term" value="C:plasma membrane"/>
    <property type="evidence" value="ECO:0007669"/>
    <property type="project" value="UniProtKB-SubCell"/>
</dbReference>
<proteinExistence type="predicted"/>
<accession>A0A4P7XHZ6</accession>
<gene>
    <name evidence="9" type="ORF">soil367_10545</name>
</gene>
<keyword evidence="4 7" id="KW-1133">Transmembrane helix</keyword>
<evidence type="ECO:0000256" key="4">
    <source>
        <dbReference type="ARBA" id="ARBA00022989"/>
    </source>
</evidence>
<reference evidence="9 10" key="1">
    <citation type="submission" date="2018-07" db="EMBL/GenBank/DDBJ databases">
        <title>Marsedoiliclastica nanhaica gen. nov. sp. nov., a novel marine hydrocarbonoclastic bacterium isolated from an in-situ enriched hydrocarbon-degrading consortium in deep-sea sediment.</title>
        <authorList>
            <person name="Dong C."/>
            <person name="Ma T."/>
            <person name="Liu R."/>
            <person name="Shao Z."/>
        </authorList>
    </citation>
    <scope>NUCLEOTIDE SEQUENCE [LARGE SCALE GENOMIC DNA]</scope>
    <source>
        <strain evidence="10">soil36-7</strain>
    </source>
</reference>
<evidence type="ECO:0000313" key="10">
    <source>
        <dbReference type="Proteomes" id="UP000298049"/>
    </source>
</evidence>
<dbReference type="KEGG" id="hmi:soil367_10545"/>
<feature type="transmembrane region" description="Helical" evidence="7">
    <location>
        <begin position="79"/>
        <end position="96"/>
    </location>
</feature>
<dbReference type="PANTHER" id="PTHR36115">
    <property type="entry name" value="PROLINE-RICH ANTIGEN HOMOLOG-RELATED"/>
    <property type="match status" value="1"/>
</dbReference>
<name>A0A4P7XHZ6_9ALTE</name>
<evidence type="ECO:0000256" key="2">
    <source>
        <dbReference type="ARBA" id="ARBA00022475"/>
    </source>
</evidence>
<evidence type="ECO:0000256" key="6">
    <source>
        <dbReference type="SAM" id="MobiDB-lite"/>
    </source>
</evidence>
<evidence type="ECO:0000313" key="9">
    <source>
        <dbReference type="EMBL" id="QCF26335.1"/>
    </source>
</evidence>
<evidence type="ECO:0000259" key="8">
    <source>
        <dbReference type="Pfam" id="PF06271"/>
    </source>
</evidence>
<dbReference type="Proteomes" id="UP000298049">
    <property type="component" value="Chromosome"/>
</dbReference>
<evidence type="ECO:0000256" key="1">
    <source>
        <dbReference type="ARBA" id="ARBA00004651"/>
    </source>
</evidence>
<dbReference type="AlphaFoldDB" id="A0A4P7XHZ6"/>
<dbReference type="InterPro" id="IPR051791">
    <property type="entry name" value="Pra-immunoreactive"/>
</dbReference>
<feature type="transmembrane region" description="Helical" evidence="7">
    <location>
        <begin position="39"/>
        <end position="59"/>
    </location>
</feature>
<organism evidence="9 10">
    <name type="scientific">Hydrocarboniclastica marina</name>
    <dbReference type="NCBI Taxonomy" id="2259620"/>
    <lineage>
        <taxon>Bacteria</taxon>
        <taxon>Pseudomonadati</taxon>
        <taxon>Pseudomonadota</taxon>
        <taxon>Gammaproteobacteria</taxon>
        <taxon>Alteromonadales</taxon>
        <taxon>Alteromonadaceae</taxon>
        <taxon>Hydrocarboniclastica</taxon>
    </lineage>
</organism>
<evidence type="ECO:0000256" key="3">
    <source>
        <dbReference type="ARBA" id="ARBA00022692"/>
    </source>
</evidence>
<keyword evidence="10" id="KW-1185">Reference proteome</keyword>
<evidence type="ECO:0000256" key="5">
    <source>
        <dbReference type="ARBA" id="ARBA00023136"/>
    </source>
</evidence>
<dbReference type="RefSeq" id="WP_136549056.1">
    <property type="nucleotide sequence ID" value="NZ_CP031093.1"/>
</dbReference>
<dbReference type="InterPro" id="IPR010432">
    <property type="entry name" value="RDD"/>
</dbReference>